<feature type="transmembrane region" description="Helical" evidence="5">
    <location>
        <begin position="500"/>
        <end position="519"/>
    </location>
</feature>
<feature type="transmembrane region" description="Helical" evidence="5">
    <location>
        <begin position="649"/>
        <end position="672"/>
    </location>
</feature>
<accession>A0A853CZ95</accession>
<evidence type="ECO:0000256" key="3">
    <source>
        <dbReference type="ARBA" id="ARBA00022989"/>
    </source>
</evidence>
<dbReference type="NCBIfam" id="TIGR03057">
    <property type="entry name" value="xxxLxxG_by_4"/>
    <property type="match status" value="2"/>
</dbReference>
<dbReference type="Gene3D" id="3.40.1710.10">
    <property type="entry name" value="abc type-2 transporter like domain"/>
    <property type="match status" value="1"/>
</dbReference>
<dbReference type="InterPro" id="IPR011049">
    <property type="entry name" value="Serralysin-like_metalloprot_C"/>
</dbReference>
<keyword evidence="3 5" id="KW-1133">Transmembrane helix</keyword>
<gene>
    <name evidence="7" type="ORF">HNR13_002781</name>
</gene>
<evidence type="ECO:0000256" key="2">
    <source>
        <dbReference type="ARBA" id="ARBA00022692"/>
    </source>
</evidence>
<dbReference type="EMBL" id="JACCFL010000001">
    <property type="protein sequence ID" value="NYJ24494.1"/>
    <property type="molecule type" value="Genomic_DNA"/>
</dbReference>
<dbReference type="Gene3D" id="1.10.287.950">
    <property type="entry name" value="Methyl-accepting chemotaxis protein"/>
    <property type="match status" value="1"/>
</dbReference>
<dbReference type="RefSeq" id="WP_179606660.1">
    <property type="nucleotide sequence ID" value="NZ_BAABEH010000001.1"/>
</dbReference>
<keyword evidence="2 5" id="KW-0812">Transmembrane</keyword>
<dbReference type="GO" id="GO:0016020">
    <property type="term" value="C:membrane"/>
    <property type="evidence" value="ECO:0007669"/>
    <property type="project" value="UniProtKB-SubCell"/>
</dbReference>
<evidence type="ECO:0000259" key="6">
    <source>
        <dbReference type="Pfam" id="PF12698"/>
    </source>
</evidence>
<feature type="transmembrane region" description="Helical" evidence="5">
    <location>
        <begin position="601"/>
        <end position="623"/>
    </location>
</feature>
<comment type="caution">
    <text evidence="7">The sequence shown here is derived from an EMBL/GenBank/DDBJ whole genome shotgun (WGS) entry which is preliminary data.</text>
</comment>
<organism evidence="7 8">
    <name type="scientific">Leifsonia shinshuensis</name>
    <dbReference type="NCBI Taxonomy" id="150026"/>
    <lineage>
        <taxon>Bacteria</taxon>
        <taxon>Bacillati</taxon>
        <taxon>Actinomycetota</taxon>
        <taxon>Actinomycetes</taxon>
        <taxon>Micrococcales</taxon>
        <taxon>Microbacteriaceae</taxon>
        <taxon>Leifsonia</taxon>
    </lineage>
</organism>
<feature type="domain" description="ABC-2 type transporter transmembrane" evidence="6">
    <location>
        <begin position="30"/>
        <end position="187"/>
    </location>
</feature>
<name>A0A853CZ95_9MICO</name>
<evidence type="ECO:0000313" key="8">
    <source>
        <dbReference type="Proteomes" id="UP000578352"/>
    </source>
</evidence>
<dbReference type="InterPro" id="IPR023908">
    <property type="entry name" value="xxxLxxG_rpt"/>
</dbReference>
<dbReference type="InterPro" id="IPR051328">
    <property type="entry name" value="T7SS_ABC-Transporter"/>
</dbReference>
<comment type="subcellular location">
    <subcellularLocation>
        <location evidence="1">Membrane</location>
        <topology evidence="1">Multi-pass membrane protein</topology>
    </subcellularLocation>
</comment>
<dbReference type="AlphaFoldDB" id="A0A853CZ95"/>
<evidence type="ECO:0000256" key="1">
    <source>
        <dbReference type="ARBA" id="ARBA00004141"/>
    </source>
</evidence>
<dbReference type="NCBIfam" id="TIGR03061">
    <property type="entry name" value="pip_yhgE_Nterm"/>
    <property type="match status" value="1"/>
</dbReference>
<reference evidence="7 8" key="1">
    <citation type="submission" date="2020-07" db="EMBL/GenBank/DDBJ databases">
        <title>Sequencing the genomes of 1000 actinobacteria strains.</title>
        <authorList>
            <person name="Klenk H.-P."/>
        </authorList>
    </citation>
    <scope>NUCLEOTIDE SEQUENCE [LARGE SCALE GENOMIC DNA]</scope>
    <source>
        <strain evidence="7 8">DSM 15165</strain>
    </source>
</reference>
<evidence type="ECO:0000256" key="4">
    <source>
        <dbReference type="ARBA" id="ARBA00023136"/>
    </source>
</evidence>
<dbReference type="GO" id="GO:0140359">
    <property type="term" value="F:ABC-type transporter activity"/>
    <property type="evidence" value="ECO:0007669"/>
    <property type="project" value="InterPro"/>
</dbReference>
<dbReference type="InterPro" id="IPR017500">
    <property type="entry name" value="Phage_infect_YhgE_N"/>
</dbReference>
<dbReference type="SUPFAM" id="SSF58104">
    <property type="entry name" value="Methyl-accepting chemotaxis protein (MCP) signaling domain"/>
    <property type="match status" value="1"/>
</dbReference>
<dbReference type="Proteomes" id="UP000578352">
    <property type="component" value="Unassembled WGS sequence"/>
</dbReference>
<feature type="transmembrane region" description="Helical" evidence="5">
    <location>
        <begin position="569"/>
        <end position="594"/>
    </location>
</feature>
<protein>
    <submittedName>
        <fullName evidence="7">Putative membrane protein</fullName>
    </submittedName>
</protein>
<evidence type="ECO:0000313" key="7">
    <source>
        <dbReference type="EMBL" id="NYJ24494.1"/>
    </source>
</evidence>
<proteinExistence type="predicted"/>
<dbReference type="PANTHER" id="PTHR43077:SF10">
    <property type="entry name" value="TRANSPORT PERMEASE PROTEIN"/>
    <property type="match status" value="1"/>
</dbReference>
<feature type="transmembrane region" description="Helical" evidence="5">
    <location>
        <begin position="26"/>
        <end position="50"/>
    </location>
</feature>
<feature type="transmembrane region" description="Helical" evidence="5">
    <location>
        <begin position="540"/>
        <end position="563"/>
    </location>
</feature>
<sequence>MTTPTSPLRRPRSLFSLERMRSDKRVTWLTIVGLVLVPLVIGGLLVWALWNPTDRLGEVKAAVVNLDQPVTVNGQIVPLGRQMAAGLLGAKNENFTWVLTDQKDADSGIASGEYVAVVTIPKNFSKAATSTAGTSGAATQATIDVRTSQKSKLVDPAISQAVTTTATGVLNKQLTTTYLENVYVGFNTLHDQLAKAASGAGSLSTGLTQLASGTHQLADGATQLSTGADSLASGLGQLSGGASGLANGLGTLSSGTSGLANGLGTLSSGTSGLANGMSALQQKTASLPADTQQLADGAAGVSSGLSLAAGSAKTALATCVAAHGETDPTCEQIATTYGIMTTPQGKNPSLVDGAAALATGTKQLAAGTPALAGGIAQSASAAQQLAAGTAQSASGAQQLASGAAQSASGAQQLASGVQQSADGASQYATGVQQFAAGVPALASGADQSAAGAASLASGLNQAVAQLPSYDAGQRTNLASVASQPVGQKQSGTTAFGASSVPLFASVALWLGAFASFLVLQAISRRALLTSRAAGLIASDGLLPAAAIGVVQGVLVAAIMQPAMQLGVGAWFGFAGVAAAVAVCFAAVNHGLVALLGGLGRFLSMLVVVVTLASGIVSTAPGFFDSVTAWLPTSPAITALQGVVDGSTGVWRGLGGLLIWTAVGFALALAAVARRRIVTAAQLLPAE</sequence>
<keyword evidence="4 5" id="KW-0472">Membrane</keyword>
<dbReference type="InterPro" id="IPR013525">
    <property type="entry name" value="ABC2_TM"/>
</dbReference>
<dbReference type="SUPFAM" id="SSF101967">
    <property type="entry name" value="Adhesin YadA, collagen-binding domain"/>
    <property type="match status" value="1"/>
</dbReference>
<dbReference type="PANTHER" id="PTHR43077">
    <property type="entry name" value="TRANSPORT PERMEASE YVFS-RELATED"/>
    <property type="match status" value="1"/>
</dbReference>
<dbReference type="Pfam" id="PF12698">
    <property type="entry name" value="ABC2_membrane_3"/>
    <property type="match status" value="1"/>
</dbReference>
<evidence type="ECO:0000256" key="5">
    <source>
        <dbReference type="SAM" id="Phobius"/>
    </source>
</evidence>